<dbReference type="EMBL" id="LT629757">
    <property type="protein sequence ID" value="SDT11443.1"/>
    <property type="molecule type" value="Genomic_DNA"/>
</dbReference>
<dbReference type="STRING" id="642780.SAMN04488570_3566"/>
<dbReference type="InterPro" id="IPR009097">
    <property type="entry name" value="Cyclic_Pdiesterase"/>
</dbReference>
<evidence type="ECO:0000313" key="2">
    <source>
        <dbReference type="Proteomes" id="UP000198859"/>
    </source>
</evidence>
<dbReference type="Pfam" id="PF13563">
    <property type="entry name" value="2_5_RNA_ligase2"/>
    <property type="match status" value="1"/>
</dbReference>
<dbReference type="Gene3D" id="3.90.1140.10">
    <property type="entry name" value="Cyclic phosphodiesterase"/>
    <property type="match status" value="1"/>
</dbReference>
<keyword evidence="1" id="KW-0436">Ligase</keyword>
<dbReference type="RefSeq" id="WP_091732476.1">
    <property type="nucleotide sequence ID" value="NZ_LT629757.1"/>
</dbReference>
<proteinExistence type="predicted"/>
<dbReference type="AlphaFoldDB" id="A0A1H1XQF7"/>
<name>A0A1H1XQF7_9ACTN</name>
<dbReference type="Proteomes" id="UP000198859">
    <property type="component" value="Chromosome I"/>
</dbReference>
<keyword evidence="2" id="KW-1185">Reference proteome</keyword>
<accession>A0A1H1XQF7</accession>
<dbReference type="GO" id="GO:0016874">
    <property type="term" value="F:ligase activity"/>
    <property type="evidence" value="ECO:0007669"/>
    <property type="project" value="UniProtKB-KW"/>
</dbReference>
<gene>
    <name evidence="1" type="ORF">SAMN04488570_3566</name>
</gene>
<protein>
    <submittedName>
        <fullName evidence="1">2'-5' RNA ligase</fullName>
    </submittedName>
</protein>
<dbReference type="OrthoDB" id="793003at2"/>
<sequence>MTANPLIVSLLLDDETQARFTAQRRAFFPAERLVVDAHLTLFHALPATLHDDVAEALREAADRPPLDVRVHDVYSLNRGVAYRLLCEDLDRLHAGWRRRWSEHLTRQDAQPLHAHVTVQNKVSSTTARHTLDELRAEFRPWVAHGTALELWRYDGGPWTHLERFDLRT</sequence>
<organism evidence="1 2">
    <name type="scientific">Nocardioides scoriae</name>
    <dbReference type="NCBI Taxonomy" id="642780"/>
    <lineage>
        <taxon>Bacteria</taxon>
        <taxon>Bacillati</taxon>
        <taxon>Actinomycetota</taxon>
        <taxon>Actinomycetes</taxon>
        <taxon>Propionibacteriales</taxon>
        <taxon>Nocardioidaceae</taxon>
        <taxon>Nocardioides</taxon>
    </lineage>
</organism>
<dbReference type="SUPFAM" id="SSF55144">
    <property type="entry name" value="LigT-like"/>
    <property type="match status" value="1"/>
</dbReference>
<evidence type="ECO:0000313" key="1">
    <source>
        <dbReference type="EMBL" id="SDT11443.1"/>
    </source>
</evidence>
<reference evidence="2" key="1">
    <citation type="submission" date="2016-10" db="EMBL/GenBank/DDBJ databases">
        <authorList>
            <person name="Varghese N."/>
            <person name="Submissions S."/>
        </authorList>
    </citation>
    <scope>NUCLEOTIDE SEQUENCE [LARGE SCALE GENOMIC DNA]</scope>
    <source>
        <strain evidence="2">DSM 22127</strain>
    </source>
</reference>